<feature type="compositionally biased region" description="Low complexity" evidence="1">
    <location>
        <begin position="59"/>
        <end position="72"/>
    </location>
</feature>
<feature type="compositionally biased region" description="Low complexity" evidence="1">
    <location>
        <begin position="426"/>
        <end position="438"/>
    </location>
</feature>
<keyword evidence="3" id="KW-1185">Reference proteome</keyword>
<evidence type="ECO:0000313" key="3">
    <source>
        <dbReference type="Proteomes" id="UP000324222"/>
    </source>
</evidence>
<evidence type="ECO:0000313" key="2">
    <source>
        <dbReference type="EMBL" id="MPC61003.1"/>
    </source>
</evidence>
<dbReference type="AlphaFoldDB" id="A0A5B7GTQ0"/>
<organism evidence="2 3">
    <name type="scientific">Portunus trituberculatus</name>
    <name type="common">Swimming crab</name>
    <name type="synonym">Neptunus trituberculatus</name>
    <dbReference type="NCBI Taxonomy" id="210409"/>
    <lineage>
        <taxon>Eukaryota</taxon>
        <taxon>Metazoa</taxon>
        <taxon>Ecdysozoa</taxon>
        <taxon>Arthropoda</taxon>
        <taxon>Crustacea</taxon>
        <taxon>Multicrustacea</taxon>
        <taxon>Malacostraca</taxon>
        <taxon>Eumalacostraca</taxon>
        <taxon>Eucarida</taxon>
        <taxon>Decapoda</taxon>
        <taxon>Pleocyemata</taxon>
        <taxon>Brachyura</taxon>
        <taxon>Eubrachyura</taxon>
        <taxon>Portunoidea</taxon>
        <taxon>Portunidae</taxon>
        <taxon>Portuninae</taxon>
        <taxon>Portunus</taxon>
    </lineage>
</organism>
<accession>A0A5B7GTQ0</accession>
<protein>
    <submittedName>
        <fullName evidence="2">Uncharacterized protein</fullName>
    </submittedName>
</protein>
<reference evidence="2 3" key="1">
    <citation type="submission" date="2019-05" db="EMBL/GenBank/DDBJ databases">
        <title>Another draft genome of Portunus trituberculatus and its Hox gene families provides insights of decapod evolution.</title>
        <authorList>
            <person name="Jeong J.-H."/>
            <person name="Song I."/>
            <person name="Kim S."/>
            <person name="Choi T."/>
            <person name="Kim D."/>
            <person name="Ryu S."/>
            <person name="Kim W."/>
        </authorList>
    </citation>
    <scope>NUCLEOTIDE SEQUENCE [LARGE SCALE GENOMIC DNA]</scope>
    <source>
        <tissue evidence="2">Muscle</tissue>
    </source>
</reference>
<feature type="region of interest" description="Disordered" evidence="1">
    <location>
        <begin position="396"/>
        <end position="438"/>
    </location>
</feature>
<evidence type="ECO:0000256" key="1">
    <source>
        <dbReference type="SAM" id="MobiDB-lite"/>
    </source>
</evidence>
<feature type="region of interest" description="Disordered" evidence="1">
    <location>
        <begin position="1"/>
        <end position="73"/>
    </location>
</feature>
<feature type="compositionally biased region" description="Basic residues" evidence="1">
    <location>
        <begin position="35"/>
        <end position="58"/>
    </location>
</feature>
<proteinExistence type="predicted"/>
<dbReference type="Proteomes" id="UP000324222">
    <property type="component" value="Unassembled WGS sequence"/>
</dbReference>
<feature type="compositionally biased region" description="Basic and acidic residues" evidence="1">
    <location>
        <begin position="184"/>
        <end position="199"/>
    </location>
</feature>
<dbReference type="EMBL" id="VSRR010018119">
    <property type="protein sequence ID" value="MPC61003.1"/>
    <property type="molecule type" value="Genomic_DNA"/>
</dbReference>
<name>A0A5B7GTQ0_PORTR</name>
<gene>
    <name evidence="2" type="ORF">E2C01_055065</name>
</gene>
<comment type="caution">
    <text evidence="2">The sequence shown here is derived from an EMBL/GenBank/DDBJ whole genome shotgun (WGS) entry which is preliminary data.</text>
</comment>
<feature type="region of interest" description="Disordered" evidence="1">
    <location>
        <begin position="172"/>
        <end position="199"/>
    </location>
</feature>
<sequence length="438" mass="49430">MEAKTKEEKGLERRENTSKKEKTEEEERKGERTSKNKQSKHQQHHHHLKDQKPPRKKINTTTTTATTTTTTKNKIKNDQKRTWRFDFDFCRFYNTHLHFTGDPKHSISRGTLTQKFKDFCVAHGSKSHLLHDRTLAASIGLHLSSFGVRLVPLQRRGWVDYAFVGLRYREAKEAETQKPSGGEKGPERQLKDTKDAKVKDSAKEGLVSFKMEGSVLDPQTSNTQFDIPLHAEPPPIQPFHSSQNCNTRFDIPLLHTAPPPPIHTFCSPQEARAPPPIFSHPPPPATPLVPYFSSCILFPNSPPFFNPWQQYHVSSYPNLTNFQGRPQFSPFPTQSFYFQSSTLFSIPSFPTVPPPLTPPPFLRPPQTVTTPLPYPQFTIPPPSSPFFTIPDSPQFSPSFPHIPPPLTPRPSAATSGVVNTPPCSPIPSHSSSARSLWE</sequence>
<feature type="compositionally biased region" description="Basic and acidic residues" evidence="1">
    <location>
        <begin position="1"/>
        <end position="34"/>
    </location>
</feature>